<organism evidence="5 6">
    <name type="scientific">Hydrogenispora ethanolica</name>
    <dbReference type="NCBI Taxonomy" id="1082276"/>
    <lineage>
        <taxon>Bacteria</taxon>
        <taxon>Bacillati</taxon>
        <taxon>Bacillota</taxon>
        <taxon>Hydrogenispora</taxon>
    </lineage>
</organism>
<gene>
    <name evidence="5" type="ORF">EDC14_102652</name>
</gene>
<dbReference type="PANTHER" id="PTHR42781">
    <property type="entry name" value="SPERMIDINE/PUTRESCINE IMPORT ATP-BINDING PROTEIN POTA"/>
    <property type="match status" value="1"/>
</dbReference>
<evidence type="ECO:0000259" key="4">
    <source>
        <dbReference type="PROSITE" id="PS50893"/>
    </source>
</evidence>
<dbReference type="Gene3D" id="3.40.50.300">
    <property type="entry name" value="P-loop containing nucleotide triphosphate hydrolases"/>
    <property type="match status" value="1"/>
</dbReference>
<dbReference type="FunFam" id="3.40.50.300:FF:000042">
    <property type="entry name" value="Maltose/maltodextrin ABC transporter, ATP-binding protein"/>
    <property type="match status" value="1"/>
</dbReference>
<sequence>MASLELQGLTKKYGDFTAVDHIDLAVRDGEMVALLGGSGCGKTTILNMIAGFIDQYEGSVLVDGKDMKHIPAYKRKMGVFFQNYALFPHMNTFDNVAFGLKMQKLAKSLIQEKVRRILQLVKLTGMEKRFPRELSGGQQQRVALARALVTEPALLLLDEPLSNLDAKLRVEMQIEIKRIHRELGLTTIIVTHDQEEAVSLADRVIVMNAGRIMQAGKPKEVFDRPANLFVGDFMGFSNFIAGQVRRVAGARVSVACSDRELVLDEADGTGLAAGDSVTLAIRPENILPAEKGAENALTGTVRNVTYKGTVTRLEIGDVFAETVFANIHESEDYEIGDAITVAFPSQKLLLYKKEEKRSE</sequence>
<evidence type="ECO:0000256" key="3">
    <source>
        <dbReference type="ARBA" id="ARBA00022840"/>
    </source>
</evidence>
<feature type="domain" description="ABC transporter" evidence="4">
    <location>
        <begin position="4"/>
        <end position="234"/>
    </location>
</feature>
<dbReference type="Gene3D" id="2.40.50.140">
    <property type="entry name" value="Nucleic acid-binding proteins"/>
    <property type="match status" value="1"/>
</dbReference>
<accession>A0A4R1R9G3</accession>
<dbReference type="InterPro" id="IPR003439">
    <property type="entry name" value="ABC_transporter-like_ATP-bd"/>
</dbReference>
<dbReference type="GO" id="GO:0016887">
    <property type="term" value="F:ATP hydrolysis activity"/>
    <property type="evidence" value="ECO:0007669"/>
    <property type="project" value="InterPro"/>
</dbReference>
<reference evidence="5 6" key="1">
    <citation type="submission" date="2019-03" db="EMBL/GenBank/DDBJ databases">
        <title>Genomic Encyclopedia of Type Strains, Phase IV (KMG-IV): sequencing the most valuable type-strain genomes for metagenomic binning, comparative biology and taxonomic classification.</title>
        <authorList>
            <person name="Goeker M."/>
        </authorList>
    </citation>
    <scope>NUCLEOTIDE SEQUENCE [LARGE SCALE GENOMIC DNA]</scope>
    <source>
        <strain evidence="5 6">LX-B</strain>
    </source>
</reference>
<dbReference type="InterPro" id="IPR003593">
    <property type="entry name" value="AAA+_ATPase"/>
</dbReference>
<dbReference type="Gene3D" id="2.40.50.100">
    <property type="match status" value="1"/>
</dbReference>
<dbReference type="InterPro" id="IPR017871">
    <property type="entry name" value="ABC_transporter-like_CS"/>
</dbReference>
<dbReference type="Pfam" id="PF08402">
    <property type="entry name" value="TOBE_2"/>
    <property type="match status" value="1"/>
</dbReference>
<evidence type="ECO:0000256" key="2">
    <source>
        <dbReference type="ARBA" id="ARBA00022741"/>
    </source>
</evidence>
<keyword evidence="2" id="KW-0547">Nucleotide-binding</keyword>
<dbReference type="Proteomes" id="UP000295008">
    <property type="component" value="Unassembled WGS sequence"/>
</dbReference>
<dbReference type="GO" id="GO:0140359">
    <property type="term" value="F:ABC-type transporter activity"/>
    <property type="evidence" value="ECO:0007669"/>
    <property type="project" value="UniProtKB-ARBA"/>
</dbReference>
<keyword evidence="3 5" id="KW-0067">ATP-binding</keyword>
<evidence type="ECO:0000313" key="5">
    <source>
        <dbReference type="EMBL" id="TCL62308.1"/>
    </source>
</evidence>
<dbReference type="PANTHER" id="PTHR42781:SF4">
    <property type="entry name" value="SPERMIDINE_PUTRESCINE IMPORT ATP-BINDING PROTEIN POTA"/>
    <property type="match status" value="1"/>
</dbReference>
<dbReference type="InterPro" id="IPR013611">
    <property type="entry name" value="Transp-assoc_OB_typ2"/>
</dbReference>
<evidence type="ECO:0000256" key="1">
    <source>
        <dbReference type="ARBA" id="ARBA00022448"/>
    </source>
</evidence>
<evidence type="ECO:0000313" key="6">
    <source>
        <dbReference type="Proteomes" id="UP000295008"/>
    </source>
</evidence>
<comment type="caution">
    <text evidence="5">The sequence shown here is derived from an EMBL/GenBank/DDBJ whole genome shotgun (WGS) entry which is preliminary data.</text>
</comment>
<dbReference type="Pfam" id="PF00005">
    <property type="entry name" value="ABC_tran"/>
    <property type="match status" value="1"/>
</dbReference>
<dbReference type="SMART" id="SM00382">
    <property type="entry name" value="AAA"/>
    <property type="match status" value="1"/>
</dbReference>
<dbReference type="GO" id="GO:0005524">
    <property type="term" value="F:ATP binding"/>
    <property type="evidence" value="ECO:0007669"/>
    <property type="project" value="UniProtKB-KW"/>
</dbReference>
<dbReference type="GO" id="GO:0043190">
    <property type="term" value="C:ATP-binding cassette (ABC) transporter complex"/>
    <property type="evidence" value="ECO:0007669"/>
    <property type="project" value="InterPro"/>
</dbReference>
<dbReference type="AlphaFoldDB" id="A0A4R1R9G3"/>
<dbReference type="EMBL" id="SLUN01000026">
    <property type="protein sequence ID" value="TCL62308.1"/>
    <property type="molecule type" value="Genomic_DNA"/>
</dbReference>
<keyword evidence="6" id="KW-1185">Reference proteome</keyword>
<dbReference type="InterPro" id="IPR027417">
    <property type="entry name" value="P-loop_NTPase"/>
</dbReference>
<proteinExistence type="predicted"/>
<dbReference type="SUPFAM" id="SSF50331">
    <property type="entry name" value="MOP-like"/>
    <property type="match status" value="1"/>
</dbReference>
<dbReference type="OrthoDB" id="9802264at2"/>
<keyword evidence="1" id="KW-0813">Transport</keyword>
<dbReference type="PROSITE" id="PS50893">
    <property type="entry name" value="ABC_TRANSPORTER_2"/>
    <property type="match status" value="1"/>
</dbReference>
<dbReference type="InterPro" id="IPR012340">
    <property type="entry name" value="NA-bd_OB-fold"/>
</dbReference>
<name>A0A4R1R9G3_HYDET</name>
<dbReference type="SUPFAM" id="SSF52540">
    <property type="entry name" value="P-loop containing nucleoside triphosphate hydrolases"/>
    <property type="match status" value="1"/>
</dbReference>
<dbReference type="InterPro" id="IPR050093">
    <property type="entry name" value="ABC_SmlMolc_Importer"/>
</dbReference>
<protein>
    <submittedName>
        <fullName evidence="5">Putative spermidine/putrescine transport system ATP-binding protein/spermidine/putrescine transport system ATP-binding protein</fullName>
    </submittedName>
</protein>
<dbReference type="PROSITE" id="PS00211">
    <property type="entry name" value="ABC_TRANSPORTER_1"/>
    <property type="match status" value="1"/>
</dbReference>
<dbReference type="InterPro" id="IPR008995">
    <property type="entry name" value="Mo/tungstate-bd_C_term_dom"/>
</dbReference>
<dbReference type="RefSeq" id="WP_132015795.1">
    <property type="nucleotide sequence ID" value="NZ_SLUN01000026.1"/>
</dbReference>